<proteinExistence type="predicted"/>
<sequence>MGDYNIHNKLSYYVHSTDDLEDHSMRALISVVVGASVGILLLLFLLVLLVRKKVQHPRTPPPSHHVRMLPPSPTPILKVPRDTVHSCSEREMQVESESELDPDLIAQQLLVHSSLTPSGPLLTPPANYGGSDVSYPE</sequence>
<feature type="compositionally biased region" description="Low complexity" evidence="1">
    <location>
        <begin position="116"/>
        <end position="125"/>
    </location>
</feature>
<organism evidence="3 4">
    <name type="scientific">Halocaridina rubra</name>
    <name type="common">Hawaiian red shrimp</name>
    <dbReference type="NCBI Taxonomy" id="373956"/>
    <lineage>
        <taxon>Eukaryota</taxon>
        <taxon>Metazoa</taxon>
        <taxon>Ecdysozoa</taxon>
        <taxon>Arthropoda</taxon>
        <taxon>Crustacea</taxon>
        <taxon>Multicrustacea</taxon>
        <taxon>Malacostraca</taxon>
        <taxon>Eumalacostraca</taxon>
        <taxon>Eucarida</taxon>
        <taxon>Decapoda</taxon>
        <taxon>Pleocyemata</taxon>
        <taxon>Caridea</taxon>
        <taxon>Atyoidea</taxon>
        <taxon>Atyidae</taxon>
        <taxon>Halocaridina</taxon>
    </lineage>
</organism>
<dbReference type="AlphaFoldDB" id="A0AAN9AD64"/>
<evidence type="ECO:0000313" key="4">
    <source>
        <dbReference type="Proteomes" id="UP001381693"/>
    </source>
</evidence>
<feature type="transmembrane region" description="Helical" evidence="2">
    <location>
        <begin position="27"/>
        <end position="50"/>
    </location>
</feature>
<dbReference type="Proteomes" id="UP001381693">
    <property type="component" value="Unassembled WGS sequence"/>
</dbReference>
<evidence type="ECO:0000256" key="2">
    <source>
        <dbReference type="SAM" id="Phobius"/>
    </source>
</evidence>
<accession>A0AAN9AD64</accession>
<feature type="region of interest" description="Disordered" evidence="1">
    <location>
        <begin position="116"/>
        <end position="137"/>
    </location>
</feature>
<keyword evidence="2" id="KW-0812">Transmembrane</keyword>
<protein>
    <submittedName>
        <fullName evidence="3">Uncharacterized protein</fullName>
    </submittedName>
</protein>
<reference evidence="3 4" key="1">
    <citation type="submission" date="2023-11" db="EMBL/GenBank/DDBJ databases">
        <title>Halocaridina rubra genome assembly.</title>
        <authorList>
            <person name="Smith C."/>
        </authorList>
    </citation>
    <scope>NUCLEOTIDE SEQUENCE [LARGE SCALE GENOMIC DNA]</scope>
    <source>
        <strain evidence="3">EP-1</strain>
        <tissue evidence="3">Whole</tissue>
    </source>
</reference>
<comment type="caution">
    <text evidence="3">The sequence shown here is derived from an EMBL/GenBank/DDBJ whole genome shotgun (WGS) entry which is preliminary data.</text>
</comment>
<evidence type="ECO:0000256" key="1">
    <source>
        <dbReference type="SAM" id="MobiDB-lite"/>
    </source>
</evidence>
<feature type="non-terminal residue" evidence="3">
    <location>
        <position position="137"/>
    </location>
</feature>
<gene>
    <name evidence="3" type="ORF">SK128_026175</name>
</gene>
<keyword evidence="2" id="KW-1133">Transmembrane helix</keyword>
<dbReference type="EMBL" id="JAXCGZ010002722">
    <property type="protein sequence ID" value="KAK7083634.1"/>
    <property type="molecule type" value="Genomic_DNA"/>
</dbReference>
<name>A0AAN9AD64_HALRR</name>
<keyword evidence="4" id="KW-1185">Reference proteome</keyword>
<keyword evidence="2" id="KW-0472">Membrane</keyword>
<evidence type="ECO:0000313" key="3">
    <source>
        <dbReference type="EMBL" id="KAK7083634.1"/>
    </source>
</evidence>